<name>A0AAE0GUG1_9CHLO</name>
<evidence type="ECO:0000259" key="1">
    <source>
        <dbReference type="Pfam" id="PF13843"/>
    </source>
</evidence>
<dbReference type="PANTHER" id="PTHR46599:SF3">
    <property type="entry name" value="PIGGYBAC TRANSPOSABLE ELEMENT-DERIVED PROTEIN 4"/>
    <property type="match status" value="1"/>
</dbReference>
<evidence type="ECO:0000313" key="3">
    <source>
        <dbReference type="Proteomes" id="UP001190700"/>
    </source>
</evidence>
<reference evidence="2 3" key="1">
    <citation type="journal article" date="2015" name="Genome Biol. Evol.">
        <title>Comparative Genomics of a Bacterivorous Green Alga Reveals Evolutionary Causalities and Consequences of Phago-Mixotrophic Mode of Nutrition.</title>
        <authorList>
            <person name="Burns J.A."/>
            <person name="Paasch A."/>
            <person name="Narechania A."/>
            <person name="Kim E."/>
        </authorList>
    </citation>
    <scope>NUCLEOTIDE SEQUENCE [LARGE SCALE GENOMIC DNA]</scope>
    <source>
        <strain evidence="2 3">PLY_AMNH</strain>
    </source>
</reference>
<gene>
    <name evidence="2" type="ORF">CYMTET_7844</name>
</gene>
<dbReference type="InterPro" id="IPR029526">
    <property type="entry name" value="PGBD"/>
</dbReference>
<keyword evidence="3" id="KW-1185">Reference proteome</keyword>
<comment type="caution">
    <text evidence="2">The sequence shown here is derived from an EMBL/GenBank/DDBJ whole genome shotgun (WGS) entry which is preliminary data.</text>
</comment>
<sequence length="431" mass="49363">MAHLNATSHPIEFFDMFISESFRHKTILDHSNANAWKNRAGSVVYPNCTPFLEDEIDKYIGLFIRNGLNPVPDMRLNWSNPLESFVYGDERVQRLFPRGVQRYKELRAFIHVSDPYAKPAKDKPFIKIQDIIDHVISNSKENWVLGRYLSLDEIDIGFQGRFAHKDKIKYKGEGDGILLDAICDRGYFYVGHFRHSPCPIVEKNASPLHNRCLYLVEQCNAACPQTWNTLFFDNLFTSKNFMDWLYARNRFGAGVCRTSGRGLPACVVQDVAKKKAELEAAVGTVKVARSSDYKVLAFSVYDAKPVHFMASLHTSVKHVEKTRQIFDALAQQKVEIQYKRINVIDDYNYNMNGVDRCDQMRNQYRYSAVCKKANVEKPLSHRLFNEAVASRLCNMESFKALRLSMASSTGSKREVVLLNCLARNGGFRGTH</sequence>
<organism evidence="2 3">
    <name type="scientific">Cymbomonas tetramitiformis</name>
    <dbReference type="NCBI Taxonomy" id="36881"/>
    <lineage>
        <taxon>Eukaryota</taxon>
        <taxon>Viridiplantae</taxon>
        <taxon>Chlorophyta</taxon>
        <taxon>Pyramimonadophyceae</taxon>
        <taxon>Pyramimonadales</taxon>
        <taxon>Pyramimonadaceae</taxon>
        <taxon>Cymbomonas</taxon>
    </lineage>
</organism>
<dbReference type="Proteomes" id="UP001190700">
    <property type="component" value="Unassembled WGS sequence"/>
</dbReference>
<accession>A0AAE0GUG1</accession>
<protein>
    <recommendedName>
        <fullName evidence="1">PiggyBac transposable element-derived protein domain-containing protein</fullName>
    </recommendedName>
</protein>
<dbReference type="PANTHER" id="PTHR46599">
    <property type="entry name" value="PIGGYBAC TRANSPOSABLE ELEMENT-DERIVED PROTEIN 4"/>
    <property type="match status" value="1"/>
</dbReference>
<evidence type="ECO:0000313" key="2">
    <source>
        <dbReference type="EMBL" id="KAK3284512.1"/>
    </source>
</evidence>
<feature type="domain" description="PiggyBac transposable element-derived protein" evidence="1">
    <location>
        <begin position="10"/>
        <end position="378"/>
    </location>
</feature>
<dbReference type="EMBL" id="LGRX02002260">
    <property type="protein sequence ID" value="KAK3284512.1"/>
    <property type="molecule type" value="Genomic_DNA"/>
</dbReference>
<dbReference type="Pfam" id="PF13843">
    <property type="entry name" value="DDE_Tnp_1_7"/>
    <property type="match status" value="1"/>
</dbReference>
<proteinExistence type="predicted"/>
<dbReference type="AlphaFoldDB" id="A0AAE0GUG1"/>